<accession>A0ABY4SZ03</accession>
<reference evidence="6" key="1">
    <citation type="submission" date="2020-10" db="EMBL/GenBank/DDBJ databases">
        <title>Whole-genome sequence of Luteibacter sp. EIF3.</title>
        <authorList>
            <person name="Friedrich I."/>
            <person name="Hertel R."/>
            <person name="Daniel R."/>
        </authorList>
    </citation>
    <scope>NUCLEOTIDE SEQUENCE</scope>
    <source>
        <strain evidence="6">EIF3</strain>
    </source>
</reference>
<dbReference type="InterPro" id="IPR058163">
    <property type="entry name" value="LysR-type_TF_proteobact-type"/>
</dbReference>
<dbReference type="PRINTS" id="PR00039">
    <property type="entry name" value="HTHLYSR"/>
</dbReference>
<dbReference type="InterPro" id="IPR005119">
    <property type="entry name" value="LysR_subst-bd"/>
</dbReference>
<dbReference type="PANTHER" id="PTHR30537">
    <property type="entry name" value="HTH-TYPE TRANSCRIPTIONAL REGULATOR"/>
    <property type="match status" value="1"/>
</dbReference>
<protein>
    <submittedName>
        <fullName evidence="6">LysR family transcriptional regulator</fullName>
    </submittedName>
</protein>
<organism evidence="6 7">
    <name type="scientific">Luteibacter flocculans</name>
    <dbReference type="NCBI Taxonomy" id="2780091"/>
    <lineage>
        <taxon>Bacteria</taxon>
        <taxon>Pseudomonadati</taxon>
        <taxon>Pseudomonadota</taxon>
        <taxon>Gammaproteobacteria</taxon>
        <taxon>Lysobacterales</taxon>
        <taxon>Rhodanobacteraceae</taxon>
        <taxon>Luteibacter</taxon>
    </lineage>
</organism>
<name>A0ABY4SZ03_9GAMM</name>
<keyword evidence="7" id="KW-1185">Reference proteome</keyword>
<dbReference type="RefSeq" id="WP_250338027.1">
    <property type="nucleotide sequence ID" value="NZ_CP063231.1"/>
</dbReference>
<evidence type="ECO:0000313" key="6">
    <source>
        <dbReference type="EMBL" id="URL57070.1"/>
    </source>
</evidence>
<comment type="similarity">
    <text evidence="1">Belongs to the LysR transcriptional regulatory family.</text>
</comment>
<dbReference type="SUPFAM" id="SSF46785">
    <property type="entry name" value="Winged helix' DNA-binding domain"/>
    <property type="match status" value="1"/>
</dbReference>
<dbReference type="InterPro" id="IPR036390">
    <property type="entry name" value="WH_DNA-bd_sf"/>
</dbReference>
<dbReference type="Proteomes" id="UP001056681">
    <property type="component" value="Chromosome"/>
</dbReference>
<dbReference type="InterPro" id="IPR036388">
    <property type="entry name" value="WH-like_DNA-bd_sf"/>
</dbReference>
<dbReference type="CDD" id="cd08422">
    <property type="entry name" value="PBP2_CrgA_like"/>
    <property type="match status" value="1"/>
</dbReference>
<dbReference type="Gene3D" id="3.40.190.290">
    <property type="match status" value="1"/>
</dbReference>
<evidence type="ECO:0000259" key="5">
    <source>
        <dbReference type="PROSITE" id="PS50931"/>
    </source>
</evidence>
<sequence>MALRAITSSSVALVVPDALATSFSATYAGVVAFIAVATEGSFARAADRLGIGRSAVSRSVQKLESQVGARLFSRNTRSTSLTREGERFFENCHPGIERIAQALDDMRELRDGPPRGQLRIAAPVGFGRKVVAPLLHRFRDAYPEIAVDLMLDDRVVDFTTDRVDVSFRDGRMEDSQVIARQIMPMHLFVCATPGYLERRGPIERIDDLLAQRAIHFRTASGRVAEWEFSVDGDSRKLLPPAMEAFNDSDLVLQAVLEGRGIAQLAGYQVSEYLRSGQLVACLPHYAPNDCGHYICYQSRRQLPARIRVFIDFMVASIRACSASYAGEVMAARLATPSSVKTSRHARYATTA</sequence>
<keyword evidence="2" id="KW-0805">Transcription regulation</keyword>
<keyword evidence="3" id="KW-0238">DNA-binding</keyword>
<feature type="domain" description="HTH lysR-type" evidence="5">
    <location>
        <begin position="31"/>
        <end position="82"/>
    </location>
</feature>
<dbReference type="SUPFAM" id="SSF53850">
    <property type="entry name" value="Periplasmic binding protein-like II"/>
    <property type="match status" value="1"/>
</dbReference>
<dbReference type="PROSITE" id="PS50931">
    <property type="entry name" value="HTH_LYSR"/>
    <property type="match status" value="1"/>
</dbReference>
<keyword evidence="4" id="KW-0804">Transcription</keyword>
<evidence type="ECO:0000256" key="3">
    <source>
        <dbReference type="ARBA" id="ARBA00023125"/>
    </source>
</evidence>
<dbReference type="Gene3D" id="1.10.10.10">
    <property type="entry name" value="Winged helix-like DNA-binding domain superfamily/Winged helix DNA-binding domain"/>
    <property type="match status" value="1"/>
</dbReference>
<proteinExistence type="inferred from homology"/>
<evidence type="ECO:0000256" key="1">
    <source>
        <dbReference type="ARBA" id="ARBA00009437"/>
    </source>
</evidence>
<dbReference type="Pfam" id="PF03466">
    <property type="entry name" value="LysR_substrate"/>
    <property type="match status" value="1"/>
</dbReference>
<evidence type="ECO:0000256" key="4">
    <source>
        <dbReference type="ARBA" id="ARBA00023163"/>
    </source>
</evidence>
<dbReference type="PANTHER" id="PTHR30537:SF5">
    <property type="entry name" value="HTH-TYPE TRANSCRIPTIONAL ACTIVATOR TTDR-RELATED"/>
    <property type="match status" value="1"/>
</dbReference>
<dbReference type="Pfam" id="PF00126">
    <property type="entry name" value="HTH_1"/>
    <property type="match status" value="1"/>
</dbReference>
<gene>
    <name evidence="6" type="ORF">IM816_10400</name>
</gene>
<evidence type="ECO:0000256" key="2">
    <source>
        <dbReference type="ARBA" id="ARBA00023015"/>
    </source>
</evidence>
<dbReference type="EMBL" id="CP063231">
    <property type="protein sequence ID" value="URL57070.1"/>
    <property type="molecule type" value="Genomic_DNA"/>
</dbReference>
<dbReference type="InterPro" id="IPR000847">
    <property type="entry name" value="LysR_HTH_N"/>
</dbReference>
<evidence type="ECO:0000313" key="7">
    <source>
        <dbReference type="Proteomes" id="UP001056681"/>
    </source>
</evidence>